<dbReference type="EMBL" id="GGEC01081302">
    <property type="protein sequence ID" value="MBX61786.1"/>
    <property type="molecule type" value="Transcribed_RNA"/>
</dbReference>
<feature type="transmembrane region" description="Helical" evidence="1">
    <location>
        <begin position="20"/>
        <end position="37"/>
    </location>
</feature>
<keyword evidence="1" id="KW-0472">Membrane</keyword>
<reference evidence="2" key="1">
    <citation type="submission" date="2018-02" db="EMBL/GenBank/DDBJ databases">
        <title>Rhizophora mucronata_Transcriptome.</title>
        <authorList>
            <person name="Meera S.P."/>
            <person name="Sreeshan A."/>
            <person name="Augustine A."/>
        </authorList>
    </citation>
    <scope>NUCLEOTIDE SEQUENCE</scope>
    <source>
        <tissue evidence="2">Leaf</tissue>
    </source>
</reference>
<keyword evidence="1" id="KW-1133">Transmembrane helix</keyword>
<name>A0A2P2Q482_RHIMU</name>
<sequence length="46" mass="5261">MSCCPSLKTNHPRYDLSGSFYNSCLVSCTFLASFSVHRRDAVRKFK</sequence>
<proteinExistence type="predicted"/>
<organism evidence="2">
    <name type="scientific">Rhizophora mucronata</name>
    <name type="common">Asiatic mangrove</name>
    <dbReference type="NCBI Taxonomy" id="61149"/>
    <lineage>
        <taxon>Eukaryota</taxon>
        <taxon>Viridiplantae</taxon>
        <taxon>Streptophyta</taxon>
        <taxon>Embryophyta</taxon>
        <taxon>Tracheophyta</taxon>
        <taxon>Spermatophyta</taxon>
        <taxon>Magnoliopsida</taxon>
        <taxon>eudicotyledons</taxon>
        <taxon>Gunneridae</taxon>
        <taxon>Pentapetalae</taxon>
        <taxon>rosids</taxon>
        <taxon>fabids</taxon>
        <taxon>Malpighiales</taxon>
        <taxon>Rhizophoraceae</taxon>
        <taxon>Rhizophora</taxon>
    </lineage>
</organism>
<evidence type="ECO:0000256" key="1">
    <source>
        <dbReference type="SAM" id="Phobius"/>
    </source>
</evidence>
<keyword evidence="1" id="KW-0812">Transmembrane</keyword>
<evidence type="ECO:0000313" key="2">
    <source>
        <dbReference type="EMBL" id="MBX61786.1"/>
    </source>
</evidence>
<protein>
    <submittedName>
        <fullName evidence="2">Uncharacterized protein</fullName>
    </submittedName>
</protein>
<accession>A0A2P2Q482</accession>
<dbReference type="AlphaFoldDB" id="A0A2P2Q482"/>